<accession>A0A1I2Q8G6</accession>
<evidence type="ECO:0000256" key="8">
    <source>
        <dbReference type="ARBA" id="ARBA00023141"/>
    </source>
</evidence>
<evidence type="ECO:0000256" key="1">
    <source>
        <dbReference type="ARBA" id="ARBA00001164"/>
    </source>
</evidence>
<evidence type="ECO:0000256" key="7">
    <source>
        <dbReference type="ARBA" id="ARBA00022822"/>
    </source>
</evidence>
<evidence type="ECO:0000256" key="10">
    <source>
        <dbReference type="HAMAP-Rule" id="MF_00135"/>
    </source>
</evidence>
<dbReference type="InterPro" id="IPR001240">
    <property type="entry name" value="PRAI_dom"/>
</dbReference>
<comment type="similarity">
    <text evidence="3 10">Belongs to the TrpF family.</text>
</comment>
<protein>
    <recommendedName>
        <fullName evidence="5 10">N-(5'-phosphoribosyl)anthranilate isomerase</fullName>
        <shortName evidence="10">PRAI</shortName>
        <ecNumber evidence="4 10">5.3.1.24</ecNumber>
    </recommendedName>
</protein>
<dbReference type="NCBIfam" id="NF002298">
    <property type="entry name" value="PRK01222.1-4"/>
    <property type="match status" value="1"/>
</dbReference>
<dbReference type="EC" id="5.3.1.24" evidence="4 10"/>
<keyword evidence="6 10" id="KW-0028">Amino-acid biosynthesis</keyword>
<dbReference type="InterPro" id="IPR013785">
    <property type="entry name" value="Aldolase_TIM"/>
</dbReference>
<dbReference type="PANTHER" id="PTHR42894">
    <property type="entry name" value="N-(5'-PHOSPHORIBOSYL)ANTHRANILATE ISOMERASE"/>
    <property type="match status" value="1"/>
</dbReference>
<dbReference type="GO" id="GO:0004640">
    <property type="term" value="F:phosphoribosylanthranilate isomerase activity"/>
    <property type="evidence" value="ECO:0007669"/>
    <property type="project" value="UniProtKB-UniRule"/>
</dbReference>
<gene>
    <name evidence="10" type="primary">trpF</name>
    <name evidence="12" type="ORF">SAMN05660649_01129</name>
</gene>
<dbReference type="Gene3D" id="3.20.20.70">
    <property type="entry name" value="Aldolase class I"/>
    <property type="match status" value="1"/>
</dbReference>
<organism evidence="12 13">
    <name type="scientific">Desulfotruncus arcticus DSM 17038</name>
    <dbReference type="NCBI Taxonomy" id="1121424"/>
    <lineage>
        <taxon>Bacteria</taxon>
        <taxon>Bacillati</taxon>
        <taxon>Bacillota</taxon>
        <taxon>Clostridia</taxon>
        <taxon>Eubacteriales</taxon>
        <taxon>Desulfallaceae</taxon>
        <taxon>Desulfotruncus</taxon>
    </lineage>
</organism>
<keyword evidence="13" id="KW-1185">Reference proteome</keyword>
<evidence type="ECO:0000313" key="13">
    <source>
        <dbReference type="Proteomes" id="UP000199337"/>
    </source>
</evidence>
<evidence type="ECO:0000256" key="5">
    <source>
        <dbReference type="ARBA" id="ARBA00022272"/>
    </source>
</evidence>
<dbReference type="SUPFAM" id="SSF51366">
    <property type="entry name" value="Ribulose-phoshate binding barrel"/>
    <property type="match status" value="1"/>
</dbReference>
<dbReference type="AlphaFoldDB" id="A0A1I2Q8G6"/>
<dbReference type="InterPro" id="IPR011060">
    <property type="entry name" value="RibuloseP-bd_barrel"/>
</dbReference>
<evidence type="ECO:0000259" key="11">
    <source>
        <dbReference type="Pfam" id="PF00697"/>
    </source>
</evidence>
<evidence type="ECO:0000256" key="6">
    <source>
        <dbReference type="ARBA" id="ARBA00022605"/>
    </source>
</evidence>
<dbReference type="GO" id="GO:0000162">
    <property type="term" value="P:L-tryptophan biosynthetic process"/>
    <property type="evidence" value="ECO:0007669"/>
    <property type="project" value="UniProtKB-UniRule"/>
</dbReference>
<dbReference type="UniPathway" id="UPA00035">
    <property type="reaction ID" value="UER00042"/>
</dbReference>
<dbReference type="InterPro" id="IPR044643">
    <property type="entry name" value="TrpF_fam"/>
</dbReference>
<evidence type="ECO:0000256" key="3">
    <source>
        <dbReference type="ARBA" id="ARBA00007571"/>
    </source>
</evidence>
<evidence type="ECO:0000313" key="12">
    <source>
        <dbReference type="EMBL" id="SFG24785.1"/>
    </source>
</evidence>
<sequence length="206" mass="21990">MSEDYQVKVKICGITGVDMALAAVEAGADALGFVFAPSRRRVQPETARAIIAQLPPFVARVGVFVNSPPGEIEQIARHCGLTAVQLSGDEPPGYALDLALPIIRSLRVGNGKPVPDLNGFKDDAFLFDTYCDKSYGGTGKTFDWSLLENIACPKPVILAGGLNPFNVREAVRTVRPYAVDVSGGVETNGQKDAQKIKEFITLAKGV</sequence>
<dbReference type="PANTHER" id="PTHR42894:SF1">
    <property type="entry name" value="N-(5'-PHOSPHORIBOSYL)ANTHRANILATE ISOMERASE"/>
    <property type="match status" value="1"/>
</dbReference>
<dbReference type="FunFam" id="3.20.20.70:FF:000075">
    <property type="entry name" value="Tryptophan biosynthesis protein TRP1"/>
    <property type="match status" value="1"/>
</dbReference>
<proteinExistence type="inferred from homology"/>
<keyword evidence="7 10" id="KW-0822">Tryptophan biosynthesis</keyword>
<dbReference type="Proteomes" id="UP000199337">
    <property type="component" value="Unassembled WGS sequence"/>
</dbReference>
<dbReference type="RefSeq" id="WP_092469550.1">
    <property type="nucleotide sequence ID" value="NZ_FOOX01000003.1"/>
</dbReference>
<comment type="catalytic activity">
    <reaction evidence="1 10">
        <text>N-(5-phospho-beta-D-ribosyl)anthranilate = 1-(2-carboxyphenylamino)-1-deoxy-D-ribulose 5-phosphate</text>
        <dbReference type="Rhea" id="RHEA:21540"/>
        <dbReference type="ChEBI" id="CHEBI:18277"/>
        <dbReference type="ChEBI" id="CHEBI:58613"/>
        <dbReference type="EC" id="5.3.1.24"/>
    </reaction>
</comment>
<keyword evidence="8 10" id="KW-0057">Aromatic amino acid biosynthesis</keyword>
<dbReference type="Pfam" id="PF00697">
    <property type="entry name" value="PRAI"/>
    <property type="match status" value="1"/>
</dbReference>
<dbReference type="CDD" id="cd00405">
    <property type="entry name" value="PRAI"/>
    <property type="match status" value="1"/>
</dbReference>
<dbReference type="EMBL" id="FOOX01000003">
    <property type="protein sequence ID" value="SFG24785.1"/>
    <property type="molecule type" value="Genomic_DNA"/>
</dbReference>
<reference evidence="13" key="1">
    <citation type="submission" date="2016-10" db="EMBL/GenBank/DDBJ databases">
        <authorList>
            <person name="Varghese N."/>
            <person name="Submissions S."/>
        </authorList>
    </citation>
    <scope>NUCLEOTIDE SEQUENCE [LARGE SCALE GENOMIC DNA]</scope>
    <source>
        <strain evidence="13">DSM 17038</strain>
    </source>
</reference>
<evidence type="ECO:0000256" key="4">
    <source>
        <dbReference type="ARBA" id="ARBA00012572"/>
    </source>
</evidence>
<evidence type="ECO:0000256" key="2">
    <source>
        <dbReference type="ARBA" id="ARBA00004664"/>
    </source>
</evidence>
<dbReference type="OrthoDB" id="9786954at2"/>
<keyword evidence="9 10" id="KW-0413">Isomerase</keyword>
<comment type="pathway">
    <text evidence="2 10">Amino-acid biosynthesis; L-tryptophan biosynthesis; L-tryptophan from chorismate: step 3/5.</text>
</comment>
<name>A0A1I2Q8G6_9FIRM</name>
<evidence type="ECO:0000256" key="9">
    <source>
        <dbReference type="ARBA" id="ARBA00023235"/>
    </source>
</evidence>
<dbReference type="HAMAP" id="MF_00135">
    <property type="entry name" value="PRAI"/>
    <property type="match status" value="1"/>
</dbReference>
<feature type="domain" description="N-(5'phosphoribosyl) anthranilate isomerase (PRAI)" evidence="11">
    <location>
        <begin position="9"/>
        <end position="200"/>
    </location>
</feature>
<dbReference type="STRING" id="341036.SAMN05660649_01129"/>